<dbReference type="EMBL" id="BAABFB010000023">
    <property type="protein sequence ID" value="GAA4474426.1"/>
    <property type="molecule type" value="Genomic_DNA"/>
</dbReference>
<gene>
    <name evidence="1" type="ORF">GCM10023094_10020</name>
</gene>
<sequence>MDPEGTARFVLEDLTVGAHAHGFGCTDTGQTFAFRVQRSTLHIEVYRADLDADVPDPSDIVAVAHCSVNDVDLDDERSVSALVRDVVGGATPVAVGGDGLTLRALLARLGAVIDSITDTR</sequence>
<reference evidence="2" key="1">
    <citation type="journal article" date="2019" name="Int. J. Syst. Evol. Microbiol.">
        <title>The Global Catalogue of Microorganisms (GCM) 10K type strain sequencing project: providing services to taxonomists for standard genome sequencing and annotation.</title>
        <authorList>
            <consortium name="The Broad Institute Genomics Platform"/>
            <consortium name="The Broad Institute Genome Sequencing Center for Infectious Disease"/>
            <person name="Wu L."/>
            <person name="Ma J."/>
        </authorList>
    </citation>
    <scope>NUCLEOTIDE SEQUENCE [LARGE SCALE GENOMIC DNA]</scope>
    <source>
        <strain evidence="2">JCM 32206</strain>
    </source>
</reference>
<organism evidence="1 2">
    <name type="scientific">Rhodococcus olei</name>
    <dbReference type="NCBI Taxonomy" id="2161675"/>
    <lineage>
        <taxon>Bacteria</taxon>
        <taxon>Bacillati</taxon>
        <taxon>Actinomycetota</taxon>
        <taxon>Actinomycetes</taxon>
        <taxon>Mycobacteriales</taxon>
        <taxon>Nocardiaceae</taxon>
        <taxon>Rhodococcus</taxon>
    </lineage>
</organism>
<proteinExistence type="predicted"/>
<dbReference type="RefSeq" id="WP_345342660.1">
    <property type="nucleotide sequence ID" value="NZ_BAABFB010000023.1"/>
</dbReference>
<name>A0ABP8NV42_9NOCA</name>
<evidence type="ECO:0008006" key="3">
    <source>
        <dbReference type="Google" id="ProtNLM"/>
    </source>
</evidence>
<keyword evidence="2" id="KW-1185">Reference proteome</keyword>
<comment type="caution">
    <text evidence="1">The sequence shown here is derived from an EMBL/GenBank/DDBJ whole genome shotgun (WGS) entry which is preliminary data.</text>
</comment>
<protein>
    <recommendedName>
        <fullName evidence="3">Immunity protein 10 of polymorphic toxin system</fullName>
    </recommendedName>
</protein>
<accession>A0ABP8NV42</accession>
<evidence type="ECO:0000313" key="1">
    <source>
        <dbReference type="EMBL" id="GAA4474426.1"/>
    </source>
</evidence>
<evidence type="ECO:0000313" key="2">
    <source>
        <dbReference type="Proteomes" id="UP001501183"/>
    </source>
</evidence>
<dbReference type="Proteomes" id="UP001501183">
    <property type="component" value="Unassembled WGS sequence"/>
</dbReference>